<dbReference type="Proteomes" id="UP000219048">
    <property type="component" value="Unassembled WGS sequence"/>
</dbReference>
<dbReference type="AlphaFoldDB" id="A0A285MTT7"/>
<dbReference type="EMBL" id="OBEH01000003">
    <property type="protein sequence ID" value="SNZ00605.1"/>
    <property type="molecule type" value="Genomic_DNA"/>
</dbReference>
<keyword evidence="2" id="KW-1185">Reference proteome</keyword>
<reference evidence="2" key="1">
    <citation type="submission" date="2017-09" db="EMBL/GenBank/DDBJ databases">
        <authorList>
            <person name="Varghese N."/>
            <person name="Submissions S."/>
        </authorList>
    </citation>
    <scope>NUCLEOTIDE SEQUENCE [LARGE SCALE GENOMIC DNA]</scope>
    <source>
        <strain evidence="2">DSM 25885</strain>
    </source>
</reference>
<name>A0A285MTT7_9FLAO</name>
<gene>
    <name evidence="1" type="ORF">SAMN06265377_2430</name>
</gene>
<evidence type="ECO:0000313" key="2">
    <source>
        <dbReference type="Proteomes" id="UP000219048"/>
    </source>
</evidence>
<dbReference type="OrthoDB" id="1444098at2"/>
<sequence length="212" mass="24545">MKNIKILIFIFFPIHMIAQNNSGDVKKSLRFNIGTEYRITPIYNVDSDFSDVTSFTNVDFQNSGLALIASLECRLTNRFYLGYGNGFRYDLVISPMPLGNNRLNVGTADYKLIVEHHFYVGYEFKVFRNNEFFVNFGISLMNRNTDFSVKEVFDVGEGFSINNFTYGTNKLSVGYSTKRANFYLGMYFTRQTPFFDQTTFFMVPHIGLSYKL</sequence>
<accession>A0A285MTT7</accession>
<dbReference type="RefSeq" id="WP_097046047.1">
    <property type="nucleotide sequence ID" value="NZ_OBEH01000003.1"/>
</dbReference>
<evidence type="ECO:0000313" key="1">
    <source>
        <dbReference type="EMBL" id="SNZ00605.1"/>
    </source>
</evidence>
<evidence type="ECO:0008006" key="3">
    <source>
        <dbReference type="Google" id="ProtNLM"/>
    </source>
</evidence>
<protein>
    <recommendedName>
        <fullName evidence="3">Outer membrane protein beta-barrel domain-containing protein</fullName>
    </recommendedName>
</protein>
<proteinExistence type="predicted"/>
<organism evidence="1 2">
    <name type="scientific">Flagellimonas pacifica</name>
    <dbReference type="NCBI Taxonomy" id="1247520"/>
    <lineage>
        <taxon>Bacteria</taxon>
        <taxon>Pseudomonadati</taxon>
        <taxon>Bacteroidota</taxon>
        <taxon>Flavobacteriia</taxon>
        <taxon>Flavobacteriales</taxon>
        <taxon>Flavobacteriaceae</taxon>
        <taxon>Flagellimonas</taxon>
    </lineage>
</organism>